<evidence type="ECO:0000259" key="3">
    <source>
        <dbReference type="Pfam" id="PF00009"/>
    </source>
</evidence>
<evidence type="ECO:0000313" key="4">
    <source>
        <dbReference type="EMBL" id="KKR31439.1"/>
    </source>
</evidence>
<dbReference type="GO" id="GO:0003743">
    <property type="term" value="F:translation initiation factor activity"/>
    <property type="evidence" value="ECO:0007669"/>
    <property type="project" value="UniProtKB-KW"/>
</dbReference>
<dbReference type="GO" id="GO:0005829">
    <property type="term" value="C:cytosol"/>
    <property type="evidence" value="ECO:0007669"/>
    <property type="project" value="TreeGrafter"/>
</dbReference>
<dbReference type="InterPro" id="IPR000795">
    <property type="entry name" value="T_Tr_GTP-bd_dom"/>
</dbReference>
<dbReference type="Gene3D" id="3.40.50.300">
    <property type="entry name" value="P-loop containing nucleotide triphosphate hydrolases"/>
    <property type="match status" value="1"/>
</dbReference>
<organism evidence="4 5">
    <name type="scientific">Candidatus Gottesmanbacteria bacterium GW2011_GWC2_39_8</name>
    <dbReference type="NCBI Taxonomy" id="1618450"/>
    <lineage>
        <taxon>Bacteria</taxon>
        <taxon>Candidatus Gottesmaniibacteriota</taxon>
    </lineage>
</organism>
<reference evidence="4 5" key="1">
    <citation type="journal article" date="2015" name="Nature">
        <title>rRNA introns, odd ribosomes, and small enigmatic genomes across a large radiation of phyla.</title>
        <authorList>
            <person name="Brown C.T."/>
            <person name="Hug L.A."/>
            <person name="Thomas B.C."/>
            <person name="Sharon I."/>
            <person name="Castelle C.J."/>
            <person name="Singh A."/>
            <person name="Wilkins M.J."/>
            <person name="Williams K.H."/>
            <person name="Banfield J.F."/>
        </authorList>
    </citation>
    <scope>NUCLEOTIDE SEQUENCE [LARGE SCALE GENOMIC DNA]</scope>
</reference>
<gene>
    <name evidence="4" type="ORF">UT63_C0070G0008</name>
</gene>
<dbReference type="PATRIC" id="fig|1618450.3.peg.1274"/>
<evidence type="ECO:0000256" key="1">
    <source>
        <dbReference type="ARBA" id="ARBA00022741"/>
    </source>
</evidence>
<dbReference type="Pfam" id="PF00009">
    <property type="entry name" value="GTP_EFTU"/>
    <property type="match status" value="1"/>
</dbReference>
<sequence length="86" mass="9452">MSKKTAKIEPKINLRPPVVVVLGHVDHGKTTLLDTIRKTNVTEKEFGGITQHIGAYQTILETKLLLTPPDMRHLPKCGAAAQESLI</sequence>
<name>A0A0G0PTD2_9BACT</name>
<dbReference type="AlphaFoldDB" id="A0A0G0PTD2"/>
<evidence type="ECO:0000313" key="5">
    <source>
        <dbReference type="Proteomes" id="UP000034539"/>
    </source>
</evidence>
<keyword evidence="4" id="KW-0648">Protein biosynthesis</keyword>
<dbReference type="PANTHER" id="PTHR43381">
    <property type="entry name" value="TRANSLATION INITIATION FACTOR IF-2-RELATED"/>
    <property type="match status" value="1"/>
</dbReference>
<dbReference type="InterPro" id="IPR027417">
    <property type="entry name" value="P-loop_NTPase"/>
</dbReference>
<dbReference type="PANTHER" id="PTHR43381:SF5">
    <property type="entry name" value="TR-TYPE G DOMAIN-CONTAINING PROTEIN"/>
    <property type="match status" value="1"/>
</dbReference>
<dbReference type="InterPro" id="IPR015760">
    <property type="entry name" value="TIF_IF2"/>
</dbReference>
<dbReference type="EMBL" id="LBXN01000070">
    <property type="protein sequence ID" value="KKR31439.1"/>
    <property type="molecule type" value="Genomic_DNA"/>
</dbReference>
<comment type="caution">
    <text evidence="4">The sequence shown here is derived from an EMBL/GenBank/DDBJ whole genome shotgun (WGS) entry which is preliminary data.</text>
</comment>
<dbReference type="GO" id="GO:0003924">
    <property type="term" value="F:GTPase activity"/>
    <property type="evidence" value="ECO:0007669"/>
    <property type="project" value="InterPro"/>
</dbReference>
<accession>A0A0G0PTD2</accession>
<protein>
    <submittedName>
        <fullName evidence="4">Translation initiation factor IF-2</fullName>
    </submittedName>
</protein>
<dbReference type="GO" id="GO:0005525">
    <property type="term" value="F:GTP binding"/>
    <property type="evidence" value="ECO:0007669"/>
    <property type="project" value="UniProtKB-KW"/>
</dbReference>
<proteinExistence type="predicted"/>
<dbReference type="Proteomes" id="UP000034539">
    <property type="component" value="Unassembled WGS sequence"/>
</dbReference>
<dbReference type="SUPFAM" id="SSF52540">
    <property type="entry name" value="P-loop containing nucleoside triphosphate hydrolases"/>
    <property type="match status" value="1"/>
</dbReference>
<keyword evidence="4" id="KW-0396">Initiation factor</keyword>
<keyword evidence="1" id="KW-0547">Nucleotide-binding</keyword>
<feature type="domain" description="Tr-type G" evidence="3">
    <location>
        <begin position="19"/>
        <end position="44"/>
    </location>
</feature>
<keyword evidence="2" id="KW-0342">GTP-binding</keyword>
<evidence type="ECO:0000256" key="2">
    <source>
        <dbReference type="ARBA" id="ARBA00023134"/>
    </source>
</evidence>